<organism evidence="2">
    <name type="scientific">uncultured Thiotrichaceae bacterium</name>
    <dbReference type="NCBI Taxonomy" id="298394"/>
    <lineage>
        <taxon>Bacteria</taxon>
        <taxon>Pseudomonadati</taxon>
        <taxon>Pseudomonadota</taxon>
        <taxon>Gammaproteobacteria</taxon>
        <taxon>Thiotrichales</taxon>
        <taxon>Thiotrichaceae</taxon>
        <taxon>environmental samples</taxon>
    </lineage>
</organism>
<sequence length="289" mass="32783">MKIKLFGVRGSIACPGTETIGYGGNTACIYVEGIDSHLIFDAGTGIRLLGEEILQDMRPVYLFFSHYHWDHIQGFPFFKPAYQKDRELYLLSDHLPESPKSILEQMADPHFPVPVEYLKATVQVLPINETGIDIGELTVTTLASNHPGGGCAYRIDSAHGSFAYITDNELFPPQKPTTAYEHWPEFLRNIDLLIHDAMYLEEEREMIHGWGHSLIPQVLQLAVDVRAKNLVLFHHDPSRTDAQLDQIAQDSKEWMKQQQDFQSKVFLAREGDCYYLDSGAVKHAPVSRQ</sequence>
<proteinExistence type="predicted"/>
<keyword evidence="2" id="KW-0378">Hydrolase</keyword>
<dbReference type="EMBL" id="CACVAT010000354">
    <property type="protein sequence ID" value="CAA6821271.1"/>
    <property type="molecule type" value="Genomic_DNA"/>
</dbReference>
<protein>
    <submittedName>
        <fullName evidence="2">Metal-dependent hydrolases of the beta-lactamase superfamily I</fullName>
    </submittedName>
</protein>
<dbReference type="Pfam" id="PF12706">
    <property type="entry name" value="Lactamase_B_2"/>
    <property type="match status" value="1"/>
</dbReference>
<gene>
    <name evidence="2" type="ORF">HELGO_WM39897</name>
</gene>
<evidence type="ECO:0000313" key="2">
    <source>
        <dbReference type="EMBL" id="CAA6821271.1"/>
    </source>
</evidence>
<name>A0A6S6TDH7_9GAMM</name>
<dbReference type="SUPFAM" id="SSF56281">
    <property type="entry name" value="Metallo-hydrolase/oxidoreductase"/>
    <property type="match status" value="1"/>
</dbReference>
<evidence type="ECO:0000259" key="1">
    <source>
        <dbReference type="SMART" id="SM00849"/>
    </source>
</evidence>
<dbReference type="InterPro" id="IPR036866">
    <property type="entry name" value="RibonucZ/Hydroxyglut_hydro"/>
</dbReference>
<dbReference type="SMART" id="SM00849">
    <property type="entry name" value="Lactamase_B"/>
    <property type="match status" value="1"/>
</dbReference>
<dbReference type="CDD" id="cd07715">
    <property type="entry name" value="TaR3-like_MBL-fold"/>
    <property type="match status" value="1"/>
</dbReference>
<dbReference type="PANTHER" id="PTHR42663">
    <property type="entry name" value="HYDROLASE C777.06C-RELATED-RELATED"/>
    <property type="match status" value="1"/>
</dbReference>
<dbReference type="GO" id="GO:0016787">
    <property type="term" value="F:hydrolase activity"/>
    <property type="evidence" value="ECO:0007669"/>
    <property type="project" value="UniProtKB-KW"/>
</dbReference>
<accession>A0A6S6TDH7</accession>
<dbReference type="Gene3D" id="3.60.15.10">
    <property type="entry name" value="Ribonuclease Z/Hydroxyacylglutathione hydrolase-like"/>
    <property type="match status" value="1"/>
</dbReference>
<dbReference type="InterPro" id="IPR001279">
    <property type="entry name" value="Metallo-B-lactamas"/>
</dbReference>
<dbReference type="AlphaFoldDB" id="A0A6S6TDH7"/>
<reference evidence="2" key="1">
    <citation type="submission" date="2020-01" db="EMBL/GenBank/DDBJ databases">
        <authorList>
            <person name="Meier V. D."/>
            <person name="Meier V D."/>
        </authorList>
    </citation>
    <scope>NUCLEOTIDE SEQUENCE</scope>
    <source>
        <strain evidence="2">HLG_WM_MAG_09</strain>
    </source>
</reference>
<dbReference type="PANTHER" id="PTHR42663:SF4">
    <property type="entry name" value="SLL1036 PROTEIN"/>
    <property type="match status" value="1"/>
</dbReference>
<feature type="domain" description="Metallo-beta-lactamase" evidence="1">
    <location>
        <begin position="25"/>
        <end position="212"/>
    </location>
</feature>